<protein>
    <recommendedName>
        <fullName evidence="1">tRNA uridine(34) hydroxylase</fullName>
        <ecNumber evidence="1">1.14.-.-</ecNumber>
    </recommendedName>
    <alternativeName>
        <fullName evidence="1">tRNA hydroxylation protein O</fullName>
    </alternativeName>
</protein>
<dbReference type="Gene3D" id="3.30.70.100">
    <property type="match status" value="1"/>
</dbReference>
<comment type="similarity">
    <text evidence="1">Belongs to the TrhO family.</text>
</comment>
<evidence type="ECO:0000256" key="2">
    <source>
        <dbReference type="SAM" id="MobiDB-lite"/>
    </source>
</evidence>
<evidence type="ECO:0000259" key="3">
    <source>
        <dbReference type="PROSITE" id="PS50206"/>
    </source>
</evidence>
<dbReference type="CDD" id="cd01518">
    <property type="entry name" value="RHOD_YceA"/>
    <property type="match status" value="1"/>
</dbReference>
<keyword evidence="1" id="KW-0560">Oxidoreductase</keyword>
<evidence type="ECO:0000256" key="1">
    <source>
        <dbReference type="HAMAP-Rule" id="MF_00469"/>
    </source>
</evidence>
<organism evidence="4 5">
    <name type="scientific">Deinococcus lacus</name>
    <dbReference type="NCBI Taxonomy" id="392561"/>
    <lineage>
        <taxon>Bacteria</taxon>
        <taxon>Thermotogati</taxon>
        <taxon>Deinococcota</taxon>
        <taxon>Deinococci</taxon>
        <taxon>Deinococcales</taxon>
        <taxon>Deinococcaceae</taxon>
        <taxon>Deinococcus</taxon>
    </lineage>
</organism>
<dbReference type="RefSeq" id="WP_380083362.1">
    <property type="nucleotide sequence ID" value="NZ_JBHSWD010000001.1"/>
</dbReference>
<dbReference type="InterPro" id="IPR020936">
    <property type="entry name" value="TrhO"/>
</dbReference>
<evidence type="ECO:0000313" key="5">
    <source>
        <dbReference type="Proteomes" id="UP001596297"/>
    </source>
</evidence>
<dbReference type="NCBIfam" id="NF001136">
    <property type="entry name" value="PRK00142.1-4"/>
    <property type="match status" value="1"/>
</dbReference>
<dbReference type="Pfam" id="PF00581">
    <property type="entry name" value="Rhodanese"/>
    <property type="match status" value="1"/>
</dbReference>
<dbReference type="Proteomes" id="UP001596297">
    <property type="component" value="Unassembled WGS sequence"/>
</dbReference>
<gene>
    <name evidence="1" type="primary">trhO</name>
    <name evidence="4" type="ORF">ACFP81_10250</name>
</gene>
<dbReference type="HAMAP" id="MF_00469">
    <property type="entry name" value="TrhO"/>
    <property type="match status" value="1"/>
</dbReference>
<name>A0ABW1YDC1_9DEIO</name>
<comment type="function">
    <text evidence="1">Catalyzes oxygen-dependent 5-hydroxyuridine (ho5U) modification at position 34 in tRNAs.</text>
</comment>
<accession>A0ABW1YDC1</accession>
<dbReference type="Pfam" id="PF17773">
    <property type="entry name" value="UPF0176_N"/>
    <property type="match status" value="1"/>
</dbReference>
<dbReference type="InterPro" id="IPR040503">
    <property type="entry name" value="TRHO_N"/>
</dbReference>
<comment type="caution">
    <text evidence="4">The sequence shown here is derived from an EMBL/GenBank/DDBJ whole genome shotgun (WGS) entry which is preliminary data.</text>
</comment>
<dbReference type="PROSITE" id="PS50206">
    <property type="entry name" value="RHODANESE_3"/>
    <property type="match status" value="1"/>
</dbReference>
<dbReference type="EMBL" id="JBHSWD010000001">
    <property type="protein sequence ID" value="MFC6592336.1"/>
    <property type="molecule type" value="Genomic_DNA"/>
</dbReference>
<sequence>MTHTRISPDSVSAAPAWVVAALYEFRALEDPAALQRRLQLLCREQGLCGTLIVAPEGINGTVAGPRQGIDALHRFLLDEGFTQLEYKESGAAEQPFKRMKVRLKREIVTLGVPVEPRSLVGHYLSPQEWNDLLQDPDVVVIDTRNRYEYAAGTFQGALDPGTGSFREFPEWLRQHQAQLEGKKVAMFCTGGIRCEKSTSLLLQEGFEQVYHLKGGILRYLEQMPQEKSLWQGECFVFDERVTVGHGLAQGEAEMCHSCGWPVAPGERADPRYERGSVARTATPRPQKPKRVLSASGSAGTTRRRYDGPGRPHHSQCGPRCWRRRRNRITGTEQSSFGAAPNA</sequence>
<reference evidence="5" key="1">
    <citation type="journal article" date="2019" name="Int. J. Syst. Evol. Microbiol.">
        <title>The Global Catalogue of Microorganisms (GCM) 10K type strain sequencing project: providing services to taxonomists for standard genome sequencing and annotation.</title>
        <authorList>
            <consortium name="The Broad Institute Genomics Platform"/>
            <consortium name="The Broad Institute Genome Sequencing Center for Infectious Disease"/>
            <person name="Wu L."/>
            <person name="Ma J."/>
        </authorList>
    </citation>
    <scope>NUCLEOTIDE SEQUENCE [LARGE SCALE GENOMIC DNA]</scope>
    <source>
        <strain evidence="5">CGMCC 1.15772</strain>
    </source>
</reference>
<dbReference type="Gene3D" id="3.40.250.10">
    <property type="entry name" value="Rhodanese-like domain"/>
    <property type="match status" value="1"/>
</dbReference>
<comment type="catalytic activity">
    <reaction evidence="1">
        <text>uridine(34) in tRNA + AH2 + O2 = 5-hydroxyuridine(34) in tRNA + A + H2O</text>
        <dbReference type="Rhea" id="RHEA:64224"/>
        <dbReference type="Rhea" id="RHEA-COMP:11727"/>
        <dbReference type="Rhea" id="RHEA-COMP:13381"/>
        <dbReference type="ChEBI" id="CHEBI:13193"/>
        <dbReference type="ChEBI" id="CHEBI:15377"/>
        <dbReference type="ChEBI" id="CHEBI:15379"/>
        <dbReference type="ChEBI" id="CHEBI:17499"/>
        <dbReference type="ChEBI" id="CHEBI:65315"/>
        <dbReference type="ChEBI" id="CHEBI:136877"/>
    </reaction>
</comment>
<proteinExistence type="inferred from homology"/>
<keyword evidence="5" id="KW-1185">Reference proteome</keyword>
<dbReference type="InterPro" id="IPR001763">
    <property type="entry name" value="Rhodanese-like_dom"/>
</dbReference>
<feature type="domain" description="Rhodanese" evidence="3">
    <location>
        <begin position="134"/>
        <end position="228"/>
    </location>
</feature>
<dbReference type="SMART" id="SM00450">
    <property type="entry name" value="RHOD"/>
    <property type="match status" value="1"/>
</dbReference>
<keyword evidence="1" id="KW-0819">tRNA processing</keyword>
<dbReference type="InterPro" id="IPR036873">
    <property type="entry name" value="Rhodanese-like_dom_sf"/>
</dbReference>
<dbReference type="PANTHER" id="PTHR43268:SF3">
    <property type="entry name" value="RHODANESE-LIKE DOMAIN-CONTAINING PROTEIN 7-RELATED"/>
    <property type="match status" value="1"/>
</dbReference>
<evidence type="ECO:0000313" key="4">
    <source>
        <dbReference type="EMBL" id="MFC6592336.1"/>
    </source>
</evidence>
<dbReference type="EC" id="1.14.-.-" evidence="1"/>
<feature type="region of interest" description="Disordered" evidence="2">
    <location>
        <begin position="269"/>
        <end position="342"/>
    </location>
</feature>
<dbReference type="SUPFAM" id="SSF52821">
    <property type="entry name" value="Rhodanese/Cell cycle control phosphatase"/>
    <property type="match status" value="1"/>
</dbReference>
<dbReference type="PANTHER" id="PTHR43268">
    <property type="entry name" value="THIOSULFATE SULFURTRANSFERASE/RHODANESE-LIKE DOMAIN-CONTAINING PROTEIN 2"/>
    <property type="match status" value="1"/>
</dbReference>